<accession>A0A914ESN1</accession>
<dbReference type="PANTHER" id="PTHR12419">
    <property type="entry name" value="OTU DOMAIN CONTAINING PROTEIN"/>
    <property type="match status" value="1"/>
</dbReference>
<protein>
    <submittedName>
        <fullName evidence="5">OTU domain-containing protein</fullName>
    </submittedName>
</protein>
<dbReference type="WBParaSite" id="ACRNAN_scaffold9931.g13956.t1">
    <property type="protein sequence ID" value="ACRNAN_scaffold9931.g13956.t1"/>
    <property type="gene ID" value="ACRNAN_scaffold9931.g13956"/>
</dbReference>
<dbReference type="InterPro" id="IPR050704">
    <property type="entry name" value="Peptidase_C85-like"/>
</dbReference>
<feature type="region of interest" description="Disordered" evidence="2">
    <location>
        <begin position="1"/>
        <end position="47"/>
    </location>
</feature>
<dbReference type="Gene3D" id="3.90.70.80">
    <property type="match status" value="1"/>
</dbReference>
<feature type="compositionally biased region" description="Polar residues" evidence="2">
    <location>
        <begin position="76"/>
        <end position="96"/>
    </location>
</feature>
<name>A0A914ESN1_9BILA</name>
<evidence type="ECO:0000256" key="2">
    <source>
        <dbReference type="SAM" id="MobiDB-lite"/>
    </source>
</evidence>
<dbReference type="PANTHER" id="PTHR12419:SF10">
    <property type="entry name" value="DEUBIQUITINASE OTUD6B"/>
    <property type="match status" value="1"/>
</dbReference>
<dbReference type="GO" id="GO:0016579">
    <property type="term" value="P:protein deubiquitination"/>
    <property type="evidence" value="ECO:0007669"/>
    <property type="project" value="TreeGrafter"/>
</dbReference>
<dbReference type="AlphaFoldDB" id="A0A914ESN1"/>
<dbReference type="GO" id="GO:0004843">
    <property type="term" value="F:cysteine-type deubiquitinase activity"/>
    <property type="evidence" value="ECO:0007669"/>
    <property type="project" value="TreeGrafter"/>
</dbReference>
<dbReference type="SUPFAM" id="SSF54001">
    <property type="entry name" value="Cysteine proteinases"/>
    <property type="match status" value="1"/>
</dbReference>
<evidence type="ECO:0000256" key="1">
    <source>
        <dbReference type="ARBA" id="ARBA00022801"/>
    </source>
</evidence>
<dbReference type="Pfam" id="PF02338">
    <property type="entry name" value="OTU"/>
    <property type="match status" value="1"/>
</dbReference>
<dbReference type="CDD" id="cd22761">
    <property type="entry name" value="OTU_OTUD6"/>
    <property type="match status" value="1"/>
</dbReference>
<keyword evidence="4" id="KW-1185">Reference proteome</keyword>
<feature type="compositionally biased region" description="Basic and acidic residues" evidence="2">
    <location>
        <begin position="112"/>
        <end position="122"/>
    </location>
</feature>
<dbReference type="InterPro" id="IPR049772">
    <property type="entry name" value="OTU_OTUD6"/>
</dbReference>
<evidence type="ECO:0000313" key="4">
    <source>
        <dbReference type="Proteomes" id="UP000887540"/>
    </source>
</evidence>
<reference evidence="5" key="1">
    <citation type="submission" date="2022-11" db="UniProtKB">
        <authorList>
            <consortium name="WormBaseParasite"/>
        </authorList>
    </citation>
    <scope>IDENTIFICATION</scope>
</reference>
<proteinExistence type="predicted"/>
<sequence>MSDSELSPLDQLKSKHNKEKKDLQAKITSLKHSIPKNDKKKKKEVMSTIEQMEDDLKAKHEVELKEFHSSLASLTISSNDNEVKTPSEQTTNNEQPINVEKRPTKAQKRREKKEQEMRRREEAALYDEQNAVFSQGKLETNAITQILQERSLRLVEIAPDGDCMYNALAYQINMELIVPKMTGSELRQKAANYIRAHKADFLPFLTDDDGEILSDMGFEEYCLKVERTSPEGGAWGGDAELKAISCALQRPIEVLQSTTCVTRFGEQFTKSPLVITYHRFAYQLGEHYNSTALIKS</sequence>
<dbReference type="Proteomes" id="UP000887540">
    <property type="component" value="Unplaced"/>
</dbReference>
<dbReference type="InterPro" id="IPR003323">
    <property type="entry name" value="OTU_dom"/>
</dbReference>
<feature type="region of interest" description="Disordered" evidence="2">
    <location>
        <begin position="76"/>
        <end position="122"/>
    </location>
</feature>
<evidence type="ECO:0000259" key="3">
    <source>
        <dbReference type="PROSITE" id="PS50802"/>
    </source>
</evidence>
<evidence type="ECO:0000313" key="5">
    <source>
        <dbReference type="WBParaSite" id="ACRNAN_scaffold9931.g13956.t1"/>
    </source>
</evidence>
<dbReference type="InterPro" id="IPR038765">
    <property type="entry name" value="Papain-like_cys_pep_sf"/>
</dbReference>
<organism evidence="4 5">
    <name type="scientific">Acrobeloides nanus</name>
    <dbReference type="NCBI Taxonomy" id="290746"/>
    <lineage>
        <taxon>Eukaryota</taxon>
        <taxon>Metazoa</taxon>
        <taxon>Ecdysozoa</taxon>
        <taxon>Nematoda</taxon>
        <taxon>Chromadorea</taxon>
        <taxon>Rhabditida</taxon>
        <taxon>Tylenchina</taxon>
        <taxon>Cephalobomorpha</taxon>
        <taxon>Cephaloboidea</taxon>
        <taxon>Cephalobidae</taxon>
        <taxon>Acrobeloides</taxon>
    </lineage>
</organism>
<dbReference type="PROSITE" id="PS50802">
    <property type="entry name" value="OTU"/>
    <property type="match status" value="1"/>
</dbReference>
<feature type="domain" description="OTU" evidence="3">
    <location>
        <begin position="152"/>
        <end position="294"/>
    </location>
</feature>
<keyword evidence="1" id="KW-0378">Hydrolase</keyword>